<accession>A0ABY5ZMM0</accession>
<evidence type="ECO:0000313" key="8">
    <source>
        <dbReference type="EMBL" id="UWZ80109.1"/>
    </source>
</evidence>
<keyword evidence="9" id="KW-1185">Reference proteome</keyword>
<keyword evidence="5 6" id="KW-0460">Magnesium</keyword>
<keyword evidence="2 6" id="KW-0540">Nuclease</keyword>
<dbReference type="RefSeq" id="WP_260748466.1">
    <property type="nucleotide sequence ID" value="NZ_CP092109.1"/>
</dbReference>
<comment type="function">
    <text evidence="6">Toxic component of a toxin-antitoxin (TA) system. An RNase.</text>
</comment>
<keyword evidence="6" id="KW-0800">Toxin</keyword>
<protein>
    <recommendedName>
        <fullName evidence="6">Ribonuclease VapC</fullName>
        <shortName evidence="6">RNase VapC</shortName>
        <ecNumber evidence="6">3.1.-.-</ecNumber>
    </recommendedName>
    <alternativeName>
        <fullName evidence="6">Toxin VapC</fullName>
    </alternativeName>
</protein>
<comment type="cofactor">
    <cofactor evidence="6">
        <name>Mg(2+)</name>
        <dbReference type="ChEBI" id="CHEBI:18420"/>
    </cofactor>
</comment>
<proteinExistence type="inferred from homology"/>
<dbReference type="EMBL" id="CP092109">
    <property type="protein sequence ID" value="UWZ80109.1"/>
    <property type="molecule type" value="Genomic_DNA"/>
</dbReference>
<dbReference type="InterPro" id="IPR029060">
    <property type="entry name" value="PIN-like_dom_sf"/>
</dbReference>
<keyword evidence="3 6" id="KW-0479">Metal-binding</keyword>
<dbReference type="Pfam" id="PF01850">
    <property type="entry name" value="PIN"/>
    <property type="match status" value="1"/>
</dbReference>
<dbReference type="PANTHER" id="PTHR35901">
    <property type="entry name" value="RIBONUCLEASE VAPC3"/>
    <property type="match status" value="1"/>
</dbReference>
<dbReference type="InterPro" id="IPR051619">
    <property type="entry name" value="TypeII_TA_RNase_PINc/VapC"/>
</dbReference>
<sequence length="143" mass="15547">MTDRLVIDNSVIMAWCFRDVGDGYADAVLSSLVDAEALVPGIWPLEVANVLVAAERRGRLKETDSTRFLALLADLPLRVIQESPQRITGEILALARETGLSSYDASYLDLAMREGEPLATLDEGLRKAAAKVGVELFQEEGKG</sequence>
<evidence type="ECO:0000256" key="4">
    <source>
        <dbReference type="ARBA" id="ARBA00022801"/>
    </source>
</evidence>
<dbReference type="InterPro" id="IPR022907">
    <property type="entry name" value="VapC_family"/>
</dbReference>
<dbReference type="HAMAP" id="MF_00265">
    <property type="entry name" value="VapC_Nob1"/>
    <property type="match status" value="1"/>
</dbReference>
<reference evidence="8" key="1">
    <citation type="journal article" date="2022" name="Environ. Microbiol.">
        <title>Geoalkalibacter halelectricus SAP #1 sp. nov. possessing extracellular electron transfer and mineral#reducing capabilities from a haloalkaline environment.</title>
        <authorList>
            <person name="Yadav S."/>
            <person name="Singh R."/>
            <person name="Sundharam S.S."/>
            <person name="Chaudhary S."/>
            <person name="Krishnamurthi S."/>
            <person name="Patil S.A."/>
        </authorList>
    </citation>
    <scope>NUCLEOTIDE SEQUENCE</scope>
    <source>
        <strain evidence="8">SAP-1</strain>
    </source>
</reference>
<organism evidence="8 9">
    <name type="scientific">Geoalkalibacter halelectricus</name>
    <dbReference type="NCBI Taxonomy" id="2847045"/>
    <lineage>
        <taxon>Bacteria</taxon>
        <taxon>Pseudomonadati</taxon>
        <taxon>Thermodesulfobacteriota</taxon>
        <taxon>Desulfuromonadia</taxon>
        <taxon>Desulfuromonadales</taxon>
        <taxon>Geoalkalibacteraceae</taxon>
        <taxon>Geoalkalibacter</taxon>
    </lineage>
</organism>
<keyword evidence="1 6" id="KW-1277">Toxin-antitoxin system</keyword>
<evidence type="ECO:0000256" key="2">
    <source>
        <dbReference type="ARBA" id="ARBA00022722"/>
    </source>
</evidence>
<evidence type="ECO:0000259" key="7">
    <source>
        <dbReference type="Pfam" id="PF01850"/>
    </source>
</evidence>
<dbReference type="Gene3D" id="3.40.50.1010">
    <property type="entry name" value="5'-nuclease"/>
    <property type="match status" value="1"/>
</dbReference>
<evidence type="ECO:0000256" key="3">
    <source>
        <dbReference type="ARBA" id="ARBA00022723"/>
    </source>
</evidence>
<dbReference type="InterPro" id="IPR044153">
    <property type="entry name" value="PIN_Pae0151-like"/>
</dbReference>
<name>A0ABY5ZMM0_9BACT</name>
<evidence type="ECO:0000256" key="1">
    <source>
        <dbReference type="ARBA" id="ARBA00022649"/>
    </source>
</evidence>
<feature type="binding site" evidence="6">
    <location>
        <position position="8"/>
    </location>
    <ligand>
        <name>Mg(2+)</name>
        <dbReference type="ChEBI" id="CHEBI:18420"/>
    </ligand>
</feature>
<dbReference type="EC" id="3.1.-.-" evidence="6"/>
<evidence type="ECO:0000256" key="5">
    <source>
        <dbReference type="ARBA" id="ARBA00022842"/>
    </source>
</evidence>
<evidence type="ECO:0000256" key="6">
    <source>
        <dbReference type="HAMAP-Rule" id="MF_00265"/>
    </source>
</evidence>
<dbReference type="SUPFAM" id="SSF88723">
    <property type="entry name" value="PIN domain-like"/>
    <property type="match status" value="1"/>
</dbReference>
<evidence type="ECO:0000313" key="9">
    <source>
        <dbReference type="Proteomes" id="UP001060414"/>
    </source>
</evidence>
<dbReference type="CDD" id="cd09873">
    <property type="entry name" value="PIN_Pae0151-like"/>
    <property type="match status" value="1"/>
</dbReference>
<comment type="similarity">
    <text evidence="6">Belongs to the PINc/VapC protein family.</text>
</comment>
<gene>
    <name evidence="6" type="primary">vapC</name>
    <name evidence="8" type="ORF">L9S41_01635</name>
</gene>
<keyword evidence="4 6" id="KW-0378">Hydrolase</keyword>
<dbReference type="Proteomes" id="UP001060414">
    <property type="component" value="Chromosome"/>
</dbReference>
<dbReference type="PANTHER" id="PTHR35901:SF1">
    <property type="entry name" value="EXONUCLEASE VAPC9"/>
    <property type="match status" value="1"/>
</dbReference>
<feature type="domain" description="PIN" evidence="7">
    <location>
        <begin position="6"/>
        <end position="130"/>
    </location>
</feature>
<feature type="binding site" evidence="6">
    <location>
        <position position="104"/>
    </location>
    <ligand>
        <name>Mg(2+)</name>
        <dbReference type="ChEBI" id="CHEBI:18420"/>
    </ligand>
</feature>
<dbReference type="InterPro" id="IPR002716">
    <property type="entry name" value="PIN_dom"/>
</dbReference>